<dbReference type="PANTHER" id="PTHR43634:SF2">
    <property type="entry name" value="LOW CONDUCTANCE MECHANOSENSITIVE CHANNEL YNAI"/>
    <property type="match status" value="1"/>
</dbReference>
<evidence type="ECO:0000259" key="9">
    <source>
        <dbReference type="Pfam" id="PF21082"/>
    </source>
</evidence>
<dbReference type="Proteomes" id="UP001149719">
    <property type="component" value="Unassembled WGS sequence"/>
</dbReference>
<dbReference type="InterPro" id="IPR023408">
    <property type="entry name" value="MscS_beta-dom_sf"/>
</dbReference>
<feature type="transmembrane region" description="Helical" evidence="7">
    <location>
        <begin position="167"/>
        <end position="186"/>
    </location>
</feature>
<dbReference type="RefSeq" id="WP_269123710.1">
    <property type="nucleotide sequence ID" value="NZ_JAPUBN010000011.1"/>
</dbReference>
<evidence type="ECO:0000313" key="12">
    <source>
        <dbReference type="Proteomes" id="UP001149719"/>
    </source>
</evidence>
<comment type="subcellular location">
    <subcellularLocation>
        <location evidence="1">Cell membrane</location>
        <topology evidence="1">Multi-pass membrane protein</topology>
    </subcellularLocation>
</comment>
<evidence type="ECO:0000259" key="8">
    <source>
        <dbReference type="Pfam" id="PF00924"/>
    </source>
</evidence>
<dbReference type="InterPro" id="IPR006685">
    <property type="entry name" value="MscS_channel_2nd"/>
</dbReference>
<protein>
    <submittedName>
        <fullName evidence="11">Mechanosensitive ion channel family protein</fullName>
    </submittedName>
</protein>
<comment type="similarity">
    <text evidence="2">Belongs to the MscS (TC 1.A.23) family.</text>
</comment>
<organism evidence="11 12">
    <name type="scientific">Marinomonas phaeophyticola</name>
    <dbReference type="NCBI Taxonomy" id="3004091"/>
    <lineage>
        <taxon>Bacteria</taxon>
        <taxon>Pseudomonadati</taxon>
        <taxon>Pseudomonadota</taxon>
        <taxon>Gammaproteobacteria</taxon>
        <taxon>Oceanospirillales</taxon>
        <taxon>Oceanospirillaceae</taxon>
        <taxon>Marinomonas</taxon>
    </lineage>
</organism>
<feature type="transmembrane region" description="Helical" evidence="7">
    <location>
        <begin position="20"/>
        <end position="42"/>
    </location>
</feature>
<dbReference type="Gene3D" id="1.10.287.1260">
    <property type="match status" value="1"/>
</dbReference>
<feature type="domain" description="Mechanosensitive ion channel MscS" evidence="8">
    <location>
        <begin position="184"/>
        <end position="253"/>
    </location>
</feature>
<reference evidence="11" key="1">
    <citation type="submission" date="2022-12" db="EMBL/GenBank/DDBJ databases">
        <title>Marinomonas 15G1-11 sp. nov, isolated from marine algae.</title>
        <authorList>
            <person name="Butt M."/>
            <person name="Choi D.G."/>
            <person name="Kim J.M."/>
            <person name="Lee J.K."/>
            <person name="Baek J.H."/>
            <person name="Jeon C.O."/>
        </authorList>
    </citation>
    <scope>NUCLEOTIDE SEQUENCE</scope>
    <source>
        <strain evidence="11">15G1-11</strain>
    </source>
</reference>
<evidence type="ECO:0000313" key="11">
    <source>
        <dbReference type="EMBL" id="MCZ2721169.1"/>
    </source>
</evidence>
<keyword evidence="6 7" id="KW-0472">Membrane</keyword>
<dbReference type="PROSITE" id="PS01246">
    <property type="entry name" value="UPF0003"/>
    <property type="match status" value="1"/>
</dbReference>
<evidence type="ECO:0000259" key="10">
    <source>
        <dbReference type="Pfam" id="PF21088"/>
    </source>
</evidence>
<dbReference type="InterPro" id="IPR011066">
    <property type="entry name" value="MscS_channel_C_sf"/>
</dbReference>
<dbReference type="Gene3D" id="2.30.30.60">
    <property type="match status" value="1"/>
</dbReference>
<keyword evidence="5 7" id="KW-1133">Transmembrane helix</keyword>
<dbReference type="InterPro" id="IPR010920">
    <property type="entry name" value="LSM_dom_sf"/>
</dbReference>
<evidence type="ECO:0000256" key="3">
    <source>
        <dbReference type="ARBA" id="ARBA00022475"/>
    </source>
</evidence>
<dbReference type="PANTHER" id="PTHR43634">
    <property type="entry name" value="OW CONDUCTANCE MECHANOSENSITIVE CHANNEL"/>
    <property type="match status" value="1"/>
</dbReference>
<keyword evidence="3" id="KW-1003">Cell membrane</keyword>
<dbReference type="InterPro" id="IPR049278">
    <property type="entry name" value="MS_channel_C"/>
</dbReference>
<dbReference type="InterPro" id="IPR006686">
    <property type="entry name" value="MscS_channel_CS"/>
</dbReference>
<evidence type="ECO:0000256" key="4">
    <source>
        <dbReference type="ARBA" id="ARBA00022692"/>
    </source>
</evidence>
<evidence type="ECO:0000256" key="7">
    <source>
        <dbReference type="SAM" id="Phobius"/>
    </source>
</evidence>
<dbReference type="InterPro" id="IPR011014">
    <property type="entry name" value="MscS_channel_TM-2"/>
</dbReference>
<sequence>MTWETLQELVGLGESQINWVTKIFLIVSATLILNFLISRLFIRIDKQLDRTSTYWDNAILNAAHKPVTSGIWLIGFALAFEISEKELAPQMVTAIDNIRQVGVIALITWFVTRLVKNSEHILVSAEKMKQPMDLTTASAISKLLRASIVITSLLVILQTLGYSVSGVLAFGGVGGIAVGFAAKDLLANFFGGLMVYLDRPFSVGDWVRSPDKEIEGTVENIGWRQTRIRTFDKRPLYVPNSTFSVISVENPSRMTHRRIYETIGVRYDDASQLADIISKVKTMLKEHDEIDSTQTLIVNFNKFGASSLDFFIYTFTKTVNWVHYHEVKQDVLLRVMKIITDSGAEIAFPTQTLHIAAHEETLNTQVNAPQITPPQP</sequence>
<dbReference type="SUPFAM" id="SSF82861">
    <property type="entry name" value="Mechanosensitive channel protein MscS (YggB), transmembrane region"/>
    <property type="match status" value="1"/>
</dbReference>
<dbReference type="InterPro" id="IPR045042">
    <property type="entry name" value="YnaI-like"/>
</dbReference>
<feature type="domain" description="Mechanosensitive ion channel transmembrane helices 2/3" evidence="10">
    <location>
        <begin position="142"/>
        <end position="183"/>
    </location>
</feature>
<proteinExistence type="inferred from homology"/>
<keyword evidence="12" id="KW-1185">Reference proteome</keyword>
<dbReference type="Pfam" id="PF00924">
    <property type="entry name" value="MS_channel_2nd"/>
    <property type="match status" value="1"/>
</dbReference>
<evidence type="ECO:0000256" key="6">
    <source>
        <dbReference type="ARBA" id="ARBA00023136"/>
    </source>
</evidence>
<dbReference type="Pfam" id="PF21088">
    <property type="entry name" value="MS_channel_1st"/>
    <property type="match status" value="1"/>
</dbReference>
<dbReference type="Pfam" id="PF21082">
    <property type="entry name" value="MS_channel_3rd"/>
    <property type="match status" value="1"/>
</dbReference>
<evidence type="ECO:0000256" key="2">
    <source>
        <dbReference type="ARBA" id="ARBA00008017"/>
    </source>
</evidence>
<keyword evidence="4 7" id="KW-0812">Transmembrane</keyword>
<feature type="domain" description="Mechanosensitive ion channel MscS C-terminal" evidence="9">
    <location>
        <begin position="262"/>
        <end position="346"/>
    </location>
</feature>
<gene>
    <name evidence="11" type="ORF">O1D97_05770</name>
</gene>
<dbReference type="Gene3D" id="3.30.70.100">
    <property type="match status" value="1"/>
</dbReference>
<accession>A0ABT4JUA9</accession>
<name>A0ABT4JUA9_9GAMM</name>
<evidence type="ECO:0000256" key="5">
    <source>
        <dbReference type="ARBA" id="ARBA00022989"/>
    </source>
</evidence>
<evidence type="ECO:0000256" key="1">
    <source>
        <dbReference type="ARBA" id="ARBA00004651"/>
    </source>
</evidence>
<dbReference type="InterPro" id="IPR049142">
    <property type="entry name" value="MS_channel_1st"/>
</dbReference>
<dbReference type="SUPFAM" id="SSF82689">
    <property type="entry name" value="Mechanosensitive channel protein MscS (YggB), C-terminal domain"/>
    <property type="match status" value="1"/>
</dbReference>
<dbReference type="EMBL" id="JAPUBN010000011">
    <property type="protein sequence ID" value="MCZ2721169.1"/>
    <property type="molecule type" value="Genomic_DNA"/>
</dbReference>
<dbReference type="SUPFAM" id="SSF50182">
    <property type="entry name" value="Sm-like ribonucleoproteins"/>
    <property type="match status" value="1"/>
</dbReference>
<comment type="caution">
    <text evidence="11">The sequence shown here is derived from an EMBL/GenBank/DDBJ whole genome shotgun (WGS) entry which is preliminary data.</text>
</comment>